<dbReference type="SMART" id="SM00889">
    <property type="entry name" value="EFG_IV"/>
    <property type="match status" value="1"/>
</dbReference>
<dbReference type="CDD" id="cd04088">
    <property type="entry name" value="EFG_mtEFG_II"/>
    <property type="match status" value="1"/>
</dbReference>
<dbReference type="InterPro" id="IPR030848">
    <property type="entry name" value="EF_G_plantC"/>
</dbReference>
<gene>
    <name evidence="7" type="primary">FUSA</name>
    <name evidence="7" type="ORF">g.7637</name>
</gene>
<dbReference type="GO" id="GO:0003746">
    <property type="term" value="F:translation elongation factor activity"/>
    <property type="evidence" value="ECO:0007669"/>
    <property type="project" value="UniProtKB-KW"/>
</dbReference>
<protein>
    <submittedName>
        <fullName evidence="7">Elongation factor G, chloroplastic</fullName>
    </submittedName>
</protein>
<dbReference type="GO" id="GO:0005525">
    <property type="term" value="F:GTP binding"/>
    <property type="evidence" value="ECO:0007669"/>
    <property type="project" value="UniProtKB-KW"/>
</dbReference>
<dbReference type="SMART" id="SM00838">
    <property type="entry name" value="EFG_C"/>
    <property type="match status" value="1"/>
</dbReference>
<dbReference type="PROSITE" id="PS51722">
    <property type="entry name" value="G_TR_2"/>
    <property type="match status" value="1"/>
</dbReference>
<dbReference type="SUPFAM" id="SSF50447">
    <property type="entry name" value="Translation proteins"/>
    <property type="match status" value="1"/>
</dbReference>
<dbReference type="SUPFAM" id="SSF54980">
    <property type="entry name" value="EF-G C-terminal domain-like"/>
    <property type="match status" value="2"/>
</dbReference>
<dbReference type="HAMAP" id="MF_00054_B">
    <property type="entry name" value="EF_G_EF_2_B"/>
    <property type="match status" value="1"/>
</dbReference>
<dbReference type="InterPro" id="IPR047872">
    <property type="entry name" value="EFG_IV"/>
</dbReference>
<name>A0A1D1Y1D8_9ARAE</name>
<dbReference type="NCBIfam" id="TIGR00231">
    <property type="entry name" value="small_GTP"/>
    <property type="match status" value="1"/>
</dbReference>
<dbReference type="InterPro" id="IPR009022">
    <property type="entry name" value="EFG_III"/>
</dbReference>
<dbReference type="PRINTS" id="PR00315">
    <property type="entry name" value="ELONGATNFCT"/>
</dbReference>
<dbReference type="PANTHER" id="PTHR43261">
    <property type="entry name" value="TRANSLATION ELONGATION FACTOR G-RELATED"/>
    <property type="match status" value="1"/>
</dbReference>
<dbReference type="Pfam" id="PF00679">
    <property type="entry name" value="EFG_C"/>
    <property type="match status" value="1"/>
</dbReference>
<dbReference type="NCBIfam" id="TIGR00484">
    <property type="entry name" value="EF-G"/>
    <property type="match status" value="1"/>
</dbReference>
<organism evidence="7">
    <name type="scientific">Anthurium amnicola</name>
    <dbReference type="NCBI Taxonomy" id="1678845"/>
    <lineage>
        <taxon>Eukaryota</taxon>
        <taxon>Viridiplantae</taxon>
        <taxon>Streptophyta</taxon>
        <taxon>Embryophyta</taxon>
        <taxon>Tracheophyta</taxon>
        <taxon>Spermatophyta</taxon>
        <taxon>Magnoliopsida</taxon>
        <taxon>Liliopsida</taxon>
        <taxon>Araceae</taxon>
        <taxon>Pothoideae</taxon>
        <taxon>Potheae</taxon>
        <taxon>Anthurium</taxon>
    </lineage>
</organism>
<proteinExistence type="inferred from homology"/>
<dbReference type="Pfam" id="PF22042">
    <property type="entry name" value="EF-G_D2"/>
    <property type="match status" value="1"/>
</dbReference>
<dbReference type="InterPro" id="IPR005517">
    <property type="entry name" value="Transl_elong_EFG/EF2_IV"/>
</dbReference>
<dbReference type="GO" id="GO:0032790">
    <property type="term" value="P:ribosome disassembly"/>
    <property type="evidence" value="ECO:0007669"/>
    <property type="project" value="TreeGrafter"/>
</dbReference>
<evidence type="ECO:0000313" key="7">
    <source>
        <dbReference type="EMBL" id="JAT48466.1"/>
    </source>
</evidence>
<dbReference type="InterPro" id="IPR005225">
    <property type="entry name" value="Small_GTP-bd"/>
</dbReference>
<dbReference type="FunFam" id="3.30.230.10:FF:000003">
    <property type="entry name" value="Elongation factor G"/>
    <property type="match status" value="1"/>
</dbReference>
<dbReference type="Gene3D" id="2.40.30.10">
    <property type="entry name" value="Translation factors"/>
    <property type="match status" value="1"/>
</dbReference>
<dbReference type="CDD" id="cd16262">
    <property type="entry name" value="EFG_III"/>
    <property type="match status" value="1"/>
</dbReference>
<dbReference type="InterPro" id="IPR000640">
    <property type="entry name" value="EFG_V-like"/>
</dbReference>
<dbReference type="InterPro" id="IPR041095">
    <property type="entry name" value="EFG_II"/>
</dbReference>
<dbReference type="FunFam" id="3.30.70.240:FF:000001">
    <property type="entry name" value="Elongation factor G"/>
    <property type="match status" value="1"/>
</dbReference>
<sequence>SSSFRKGAERYLPQPPRWQQWSLWREREREEAGGGGRKGKMAEAVLRIEAARGSSSPCRLFRCRGGARRQHAHPLPSSRRLLALKSFALCPSSSFSSEFFGNARLASKSAVPISPGRKGRLSVVAMAADDTKRVVSLKDYRNIGIMAHIDAGKTTTTERVLYYTGRNYKIGEVHEGTATMDWMEQEQERGITITSAATTTFWNNHRINIIDTPGHVDFTLEVERALRVLDGAICLFDSVAGVEPQSETVWRQADKYGVPRICFVNKMDRLGANFFRTRDMIITNLGAKPLVLQLPVGAEDSFKGVVDLLTMKAVIWSGEELGAKFVYEDIPADLQDLAQECRTQMIETVVELDDKAMENYLEGVDPDEETLKKLIRKGTISSSFVPVLCGSAFKNKGVQLLLDAVVDYLPSPLDLPPMNGTDPENPELTIERLASDDEPFTGLAFKIMSDPFVGSLTFVRVYSGKLIAGSYILNANKGKKERIGRLLEMHANSREDIKTALTGDIVALAGLKDTITGETLSDPEKPIVLERMDFPDPVIKVAIEPKTKADVDKMALGLIKLAQEDPSFHFSRDDETNQTVIEGMGELHLEIIVDRLKREFKVEANVGAPQVNYRESISRISEVKYVHKKQSGGQGQFADITVRFEPMEPGSGYEFKSEIKGGAVPKEYIPGVMKGLEECMSNGVLAGYPVVDVRAVLVDGSYHDVDSSVLAFQLAGRGAFREGVRKAAPRMLEPIMKVEVVTPEEHLGDVIGDLNSRRGQINSFGDKPGGLKVVDALVPLAEMFQYVSTLRGMTKGRASYTMQLAKFDVVPQHIQTQLSSKQEAVAA</sequence>
<dbReference type="EMBL" id="GDJX01019470">
    <property type="protein sequence ID" value="JAT48466.1"/>
    <property type="molecule type" value="Transcribed_RNA"/>
</dbReference>
<dbReference type="CDD" id="cd01886">
    <property type="entry name" value="EF-G"/>
    <property type="match status" value="1"/>
</dbReference>
<dbReference type="InterPro" id="IPR031157">
    <property type="entry name" value="G_TR_CS"/>
</dbReference>
<dbReference type="AlphaFoldDB" id="A0A1D1Y1D8"/>
<feature type="non-terminal residue" evidence="7">
    <location>
        <position position="1"/>
    </location>
</feature>
<dbReference type="FunFam" id="3.40.50.300:FF:000029">
    <property type="entry name" value="Elongation factor G"/>
    <property type="match status" value="1"/>
</dbReference>
<dbReference type="SUPFAM" id="SSF54211">
    <property type="entry name" value="Ribosomal protein S5 domain 2-like"/>
    <property type="match status" value="1"/>
</dbReference>
<evidence type="ECO:0000256" key="2">
    <source>
        <dbReference type="ARBA" id="ARBA00022741"/>
    </source>
</evidence>
<evidence type="ECO:0000259" key="6">
    <source>
        <dbReference type="PROSITE" id="PS51722"/>
    </source>
</evidence>
<accession>A0A1D1Y1D8</accession>
<dbReference type="InterPro" id="IPR053905">
    <property type="entry name" value="EF-G-like_DII"/>
</dbReference>
<dbReference type="InterPro" id="IPR009000">
    <property type="entry name" value="Transl_B-barrel_sf"/>
</dbReference>
<dbReference type="GO" id="GO:0003924">
    <property type="term" value="F:GTPase activity"/>
    <property type="evidence" value="ECO:0007669"/>
    <property type="project" value="InterPro"/>
</dbReference>
<evidence type="ECO:0000256" key="3">
    <source>
        <dbReference type="ARBA" id="ARBA00022768"/>
    </source>
</evidence>
<dbReference type="PANTHER" id="PTHR43261:SF1">
    <property type="entry name" value="RIBOSOME-RELEASING FACTOR 2, MITOCHONDRIAL"/>
    <property type="match status" value="1"/>
</dbReference>
<evidence type="ECO:0000256" key="5">
    <source>
        <dbReference type="ARBA" id="ARBA00023134"/>
    </source>
</evidence>
<dbReference type="Gene3D" id="3.30.70.240">
    <property type="match status" value="1"/>
</dbReference>
<keyword evidence="2" id="KW-0547">Nucleotide-binding</keyword>
<reference evidence="7" key="1">
    <citation type="submission" date="2015-07" db="EMBL/GenBank/DDBJ databases">
        <title>Transcriptome Assembly of Anthurium amnicola.</title>
        <authorList>
            <person name="Suzuki J."/>
        </authorList>
    </citation>
    <scope>NUCLEOTIDE SEQUENCE</scope>
</reference>
<dbReference type="InterPro" id="IPR020568">
    <property type="entry name" value="Ribosomal_Su5_D2-typ_SF"/>
</dbReference>
<dbReference type="FunFam" id="3.30.70.870:FF:000001">
    <property type="entry name" value="Elongation factor G"/>
    <property type="match status" value="1"/>
</dbReference>
<keyword evidence="3 7" id="KW-0251">Elongation factor</keyword>
<evidence type="ECO:0000256" key="1">
    <source>
        <dbReference type="ARBA" id="ARBA00005870"/>
    </source>
</evidence>
<feature type="domain" description="Tr-type G" evidence="6">
    <location>
        <begin position="138"/>
        <end position="413"/>
    </location>
</feature>
<dbReference type="Pfam" id="PF14492">
    <property type="entry name" value="EFG_III"/>
    <property type="match status" value="1"/>
</dbReference>
<dbReference type="InterPro" id="IPR035649">
    <property type="entry name" value="EFG_V"/>
</dbReference>
<dbReference type="InterPro" id="IPR027417">
    <property type="entry name" value="P-loop_NTPase"/>
</dbReference>
<dbReference type="SUPFAM" id="SSF52540">
    <property type="entry name" value="P-loop containing nucleoside triphosphate hydrolases"/>
    <property type="match status" value="1"/>
</dbReference>
<dbReference type="FunFam" id="2.40.30.10:FF:000006">
    <property type="entry name" value="Elongation factor G"/>
    <property type="match status" value="1"/>
</dbReference>
<dbReference type="Gene3D" id="3.30.70.870">
    <property type="entry name" value="Elongation Factor G (Translational Gtpase), domain 3"/>
    <property type="match status" value="1"/>
</dbReference>
<dbReference type="CDD" id="cd01434">
    <property type="entry name" value="EFG_mtEFG1_IV"/>
    <property type="match status" value="1"/>
</dbReference>
<dbReference type="CDD" id="cd03713">
    <property type="entry name" value="EFG_mtEFG_C"/>
    <property type="match status" value="1"/>
</dbReference>
<dbReference type="InterPro" id="IPR035647">
    <property type="entry name" value="EFG_III/V"/>
</dbReference>
<dbReference type="PROSITE" id="PS00301">
    <property type="entry name" value="G_TR_1"/>
    <property type="match status" value="1"/>
</dbReference>
<dbReference type="Gene3D" id="3.40.50.300">
    <property type="entry name" value="P-loop containing nucleotide triphosphate hydrolases"/>
    <property type="match status" value="1"/>
</dbReference>
<comment type="similarity">
    <text evidence="1">Belongs to the TRAFAC class translation factor GTPase superfamily. Classic translation factor GTPase family. EF-G/EF-2 subfamily.</text>
</comment>
<evidence type="ECO:0000256" key="4">
    <source>
        <dbReference type="ARBA" id="ARBA00022917"/>
    </source>
</evidence>
<dbReference type="NCBIfam" id="NF009381">
    <property type="entry name" value="PRK12740.1-5"/>
    <property type="match status" value="1"/>
</dbReference>
<dbReference type="Pfam" id="PF03764">
    <property type="entry name" value="EFG_IV"/>
    <property type="match status" value="1"/>
</dbReference>
<dbReference type="HAMAP" id="MF_03063">
    <property type="entry name" value="EF_G_plantC"/>
    <property type="match status" value="1"/>
</dbReference>
<dbReference type="Pfam" id="PF00009">
    <property type="entry name" value="GTP_EFTU"/>
    <property type="match status" value="1"/>
</dbReference>
<dbReference type="InterPro" id="IPR000795">
    <property type="entry name" value="T_Tr_GTP-bd_dom"/>
</dbReference>
<dbReference type="InterPro" id="IPR014721">
    <property type="entry name" value="Ribsml_uS5_D2-typ_fold_subgr"/>
</dbReference>
<dbReference type="Gene3D" id="3.30.230.10">
    <property type="match status" value="1"/>
</dbReference>
<keyword evidence="4" id="KW-0648">Protein biosynthesis</keyword>
<dbReference type="InterPro" id="IPR004540">
    <property type="entry name" value="Transl_elong_EFG/EF2"/>
</dbReference>
<dbReference type="GO" id="GO:0009507">
    <property type="term" value="C:chloroplast"/>
    <property type="evidence" value="ECO:0007669"/>
    <property type="project" value="InterPro"/>
</dbReference>
<keyword evidence="5" id="KW-0342">GTP-binding</keyword>